<dbReference type="EMBL" id="KN835516">
    <property type="protein sequence ID" value="KIK36589.1"/>
    <property type="molecule type" value="Genomic_DNA"/>
</dbReference>
<dbReference type="InParanoid" id="A0A0D0AEQ7"/>
<keyword evidence="3" id="KW-1185">Reference proteome</keyword>
<dbReference type="HOGENOM" id="CLU_2147526_0_0_1"/>
<evidence type="ECO:0000313" key="3">
    <source>
        <dbReference type="Proteomes" id="UP000054485"/>
    </source>
</evidence>
<proteinExistence type="predicted"/>
<reference evidence="2 3" key="1">
    <citation type="submission" date="2014-04" db="EMBL/GenBank/DDBJ databases">
        <authorList>
            <consortium name="DOE Joint Genome Institute"/>
            <person name="Kuo A."/>
            <person name="Ruytinx J."/>
            <person name="Rineau F."/>
            <person name="Colpaert J."/>
            <person name="Kohler A."/>
            <person name="Nagy L.G."/>
            <person name="Floudas D."/>
            <person name="Copeland A."/>
            <person name="Barry K.W."/>
            <person name="Cichocki N."/>
            <person name="Veneault-Fourrey C."/>
            <person name="LaButti K."/>
            <person name="Lindquist E.A."/>
            <person name="Lipzen A."/>
            <person name="Lundell T."/>
            <person name="Morin E."/>
            <person name="Murat C."/>
            <person name="Sun H."/>
            <person name="Tunlid A."/>
            <person name="Henrissat B."/>
            <person name="Grigoriev I.V."/>
            <person name="Hibbett D.S."/>
            <person name="Martin F."/>
            <person name="Nordberg H.P."/>
            <person name="Cantor M.N."/>
            <person name="Hua S.X."/>
        </authorList>
    </citation>
    <scope>NUCLEOTIDE SEQUENCE [LARGE SCALE GENOMIC DNA]</scope>
    <source>
        <strain evidence="2 3">UH-Slu-Lm8-n1</strain>
    </source>
</reference>
<reference evidence="3" key="2">
    <citation type="submission" date="2015-01" db="EMBL/GenBank/DDBJ databases">
        <title>Evolutionary Origins and Diversification of the Mycorrhizal Mutualists.</title>
        <authorList>
            <consortium name="DOE Joint Genome Institute"/>
            <consortium name="Mycorrhizal Genomics Consortium"/>
            <person name="Kohler A."/>
            <person name="Kuo A."/>
            <person name="Nagy L.G."/>
            <person name="Floudas D."/>
            <person name="Copeland A."/>
            <person name="Barry K.W."/>
            <person name="Cichocki N."/>
            <person name="Veneault-Fourrey C."/>
            <person name="LaButti K."/>
            <person name="Lindquist E.A."/>
            <person name="Lipzen A."/>
            <person name="Lundell T."/>
            <person name="Morin E."/>
            <person name="Murat C."/>
            <person name="Riley R."/>
            <person name="Ohm R."/>
            <person name="Sun H."/>
            <person name="Tunlid A."/>
            <person name="Henrissat B."/>
            <person name="Grigoriev I.V."/>
            <person name="Hibbett D.S."/>
            <person name="Martin F."/>
        </authorList>
    </citation>
    <scope>NUCLEOTIDE SEQUENCE [LARGE SCALE GENOMIC DNA]</scope>
    <source>
        <strain evidence="3">UH-Slu-Lm8-n1</strain>
    </source>
</reference>
<gene>
    <name evidence="2" type="ORF">CY34DRAFT_506011</name>
</gene>
<dbReference type="AlphaFoldDB" id="A0A0D0AEQ7"/>
<protein>
    <submittedName>
        <fullName evidence="2">Uncharacterized protein</fullName>
    </submittedName>
</protein>
<feature type="region of interest" description="Disordered" evidence="1">
    <location>
        <begin position="1"/>
        <end position="27"/>
    </location>
</feature>
<name>A0A0D0AEQ7_9AGAM</name>
<evidence type="ECO:0000313" key="2">
    <source>
        <dbReference type="EMBL" id="KIK36589.1"/>
    </source>
</evidence>
<sequence>MEAVGRVQLRKRRRSGRLEGSGTSGHAARDIQVVEAGMIIITLNTEKLEWRSPEESVLKKYRQSDSTANVARQLRGQTGMRVSERFVMVAAPGPCEMTTTATIYVNMEEVHR</sequence>
<organism evidence="2 3">
    <name type="scientific">Suillus luteus UH-Slu-Lm8-n1</name>
    <dbReference type="NCBI Taxonomy" id="930992"/>
    <lineage>
        <taxon>Eukaryota</taxon>
        <taxon>Fungi</taxon>
        <taxon>Dikarya</taxon>
        <taxon>Basidiomycota</taxon>
        <taxon>Agaricomycotina</taxon>
        <taxon>Agaricomycetes</taxon>
        <taxon>Agaricomycetidae</taxon>
        <taxon>Boletales</taxon>
        <taxon>Suillineae</taxon>
        <taxon>Suillaceae</taxon>
        <taxon>Suillus</taxon>
    </lineage>
</organism>
<accession>A0A0D0AEQ7</accession>
<evidence type="ECO:0000256" key="1">
    <source>
        <dbReference type="SAM" id="MobiDB-lite"/>
    </source>
</evidence>
<dbReference type="Proteomes" id="UP000054485">
    <property type="component" value="Unassembled WGS sequence"/>
</dbReference>